<keyword evidence="3" id="KW-0804">Transcription</keyword>
<comment type="caution">
    <text evidence="5">The sequence shown here is derived from an EMBL/GenBank/DDBJ whole genome shotgun (WGS) entry which is preliminary data.</text>
</comment>
<evidence type="ECO:0000313" key="5">
    <source>
        <dbReference type="EMBL" id="MEW9267701.1"/>
    </source>
</evidence>
<reference evidence="5 6" key="1">
    <citation type="submission" date="2024-07" db="EMBL/GenBank/DDBJ databases">
        <authorList>
            <person name="Thanompreechachai J."/>
            <person name="Duangmal K."/>
        </authorList>
    </citation>
    <scope>NUCLEOTIDE SEQUENCE [LARGE SCALE GENOMIC DNA]</scope>
    <source>
        <strain evidence="5 6">KCTC 19886</strain>
    </source>
</reference>
<evidence type="ECO:0000256" key="3">
    <source>
        <dbReference type="ARBA" id="ARBA00023163"/>
    </source>
</evidence>
<proteinExistence type="predicted"/>
<dbReference type="EMBL" id="JBFNQN010000021">
    <property type="protein sequence ID" value="MEW9267701.1"/>
    <property type="molecule type" value="Genomic_DNA"/>
</dbReference>
<dbReference type="Gene3D" id="1.10.260.40">
    <property type="entry name" value="lambda repressor-like DNA-binding domains"/>
    <property type="match status" value="1"/>
</dbReference>
<dbReference type="CDD" id="cd01392">
    <property type="entry name" value="HTH_LacI"/>
    <property type="match status" value="1"/>
</dbReference>
<accession>A0ABV3PDH8</accession>
<feature type="domain" description="HTH lacI-type" evidence="4">
    <location>
        <begin position="13"/>
        <end position="67"/>
    </location>
</feature>
<dbReference type="Gene3D" id="3.40.50.2300">
    <property type="match status" value="2"/>
</dbReference>
<dbReference type="Pfam" id="PF13377">
    <property type="entry name" value="Peripla_BP_3"/>
    <property type="match status" value="1"/>
</dbReference>
<evidence type="ECO:0000256" key="2">
    <source>
        <dbReference type="ARBA" id="ARBA00023125"/>
    </source>
</evidence>
<dbReference type="RefSeq" id="WP_367641138.1">
    <property type="nucleotide sequence ID" value="NZ_JBFNQN010000021.1"/>
</dbReference>
<keyword evidence="2 5" id="KW-0238">DNA-binding</keyword>
<evidence type="ECO:0000259" key="4">
    <source>
        <dbReference type="PROSITE" id="PS50932"/>
    </source>
</evidence>
<dbReference type="InterPro" id="IPR046335">
    <property type="entry name" value="LacI/GalR-like_sensor"/>
</dbReference>
<dbReference type="SUPFAM" id="SSF53822">
    <property type="entry name" value="Periplasmic binding protein-like I"/>
    <property type="match status" value="1"/>
</dbReference>
<dbReference type="PANTHER" id="PTHR30146">
    <property type="entry name" value="LACI-RELATED TRANSCRIPTIONAL REPRESSOR"/>
    <property type="match status" value="1"/>
</dbReference>
<evidence type="ECO:0000256" key="1">
    <source>
        <dbReference type="ARBA" id="ARBA00023015"/>
    </source>
</evidence>
<keyword evidence="1" id="KW-0805">Transcription regulation</keyword>
<dbReference type="PANTHER" id="PTHR30146:SF155">
    <property type="entry name" value="ALANINE RACEMASE"/>
    <property type="match status" value="1"/>
</dbReference>
<dbReference type="InterPro" id="IPR000843">
    <property type="entry name" value="HTH_LacI"/>
</dbReference>
<dbReference type="PROSITE" id="PS00356">
    <property type="entry name" value="HTH_LACI_1"/>
    <property type="match status" value="1"/>
</dbReference>
<dbReference type="Pfam" id="PF00356">
    <property type="entry name" value="LacI"/>
    <property type="match status" value="1"/>
</dbReference>
<protein>
    <submittedName>
        <fullName evidence="5">LacI family DNA-binding transcriptional regulator</fullName>
    </submittedName>
</protein>
<organism evidence="5 6">
    <name type="scientific">Kineococcus endophyticus</name>
    <dbReference type="NCBI Taxonomy" id="1181883"/>
    <lineage>
        <taxon>Bacteria</taxon>
        <taxon>Bacillati</taxon>
        <taxon>Actinomycetota</taxon>
        <taxon>Actinomycetes</taxon>
        <taxon>Kineosporiales</taxon>
        <taxon>Kineosporiaceae</taxon>
        <taxon>Kineococcus</taxon>
    </lineage>
</organism>
<sequence>MPRTTEGAVGARPTIRDIARVAGVSKASVSYALNDLPGVSEETRARIRATATELGWRPSAAARSLSRARAGAVGLAVARDVHLLEEEPYYMRFIAGMESVLAREGLSLLLSVVPDVDAAVEVLRDWWGERRVDGVVLTDLRVEDPRVALVTELGIPCALRAGIDDRMPDGAQLALSVETERQSFVEVVDHLVAQGHRRLARVAGPREFLHTRRRDIAWAEVTRSALGRAAPVVVADYTSAGGLAATRELLAGARPPTAVVYDNDVMAAAVVAERASLGVRVPEDLAVVAGEDSMLCRLASPAISCLHRDVVADGARSARLLLEVVLGRSSEVSVTEPHRLVVRGTTAPGAPAAPAAGG</sequence>
<dbReference type="Proteomes" id="UP001555826">
    <property type="component" value="Unassembled WGS sequence"/>
</dbReference>
<dbReference type="PROSITE" id="PS50932">
    <property type="entry name" value="HTH_LACI_2"/>
    <property type="match status" value="1"/>
</dbReference>
<dbReference type="SMART" id="SM00354">
    <property type="entry name" value="HTH_LACI"/>
    <property type="match status" value="1"/>
</dbReference>
<name>A0ABV3PDH8_9ACTN</name>
<dbReference type="GO" id="GO:0003677">
    <property type="term" value="F:DNA binding"/>
    <property type="evidence" value="ECO:0007669"/>
    <property type="project" value="UniProtKB-KW"/>
</dbReference>
<dbReference type="SUPFAM" id="SSF47413">
    <property type="entry name" value="lambda repressor-like DNA-binding domains"/>
    <property type="match status" value="1"/>
</dbReference>
<evidence type="ECO:0000313" key="6">
    <source>
        <dbReference type="Proteomes" id="UP001555826"/>
    </source>
</evidence>
<gene>
    <name evidence="5" type="ORF">AB1207_23410</name>
</gene>
<keyword evidence="6" id="KW-1185">Reference proteome</keyword>
<dbReference type="InterPro" id="IPR010982">
    <property type="entry name" value="Lambda_DNA-bd_dom_sf"/>
</dbReference>
<dbReference type="InterPro" id="IPR028082">
    <property type="entry name" value="Peripla_BP_I"/>
</dbReference>